<dbReference type="Proteomes" id="UP001176517">
    <property type="component" value="Unassembled WGS sequence"/>
</dbReference>
<dbReference type="EMBL" id="JAPDMZ010000196">
    <property type="protein sequence ID" value="KAK0546337.1"/>
    <property type="molecule type" value="Genomic_DNA"/>
</dbReference>
<dbReference type="PANTHER" id="PTHR38123">
    <property type="entry name" value="CELL WALL SERINE-THREONINE-RICH GALACTOMANNOPROTEIN MP1 (AFU_ORTHOLOGUE AFUA_4G03240)"/>
    <property type="match status" value="1"/>
</dbReference>
<keyword evidence="1" id="KW-0732">Signal</keyword>
<name>A0AAN6JPM6_9BASI</name>
<dbReference type="PANTHER" id="PTHR38123:SF1">
    <property type="entry name" value="HYDROPHOBIC SURFACE BINDING PROTEIN"/>
    <property type="match status" value="1"/>
</dbReference>
<feature type="signal peptide" evidence="1">
    <location>
        <begin position="1"/>
        <end position="22"/>
    </location>
</feature>
<organism evidence="2 3">
    <name type="scientific">Tilletia horrida</name>
    <dbReference type="NCBI Taxonomy" id="155126"/>
    <lineage>
        <taxon>Eukaryota</taxon>
        <taxon>Fungi</taxon>
        <taxon>Dikarya</taxon>
        <taxon>Basidiomycota</taxon>
        <taxon>Ustilaginomycotina</taxon>
        <taxon>Exobasidiomycetes</taxon>
        <taxon>Tilletiales</taxon>
        <taxon>Tilletiaceae</taxon>
        <taxon>Tilletia</taxon>
    </lineage>
</organism>
<dbReference type="GO" id="GO:0005576">
    <property type="term" value="C:extracellular region"/>
    <property type="evidence" value="ECO:0007669"/>
    <property type="project" value="TreeGrafter"/>
</dbReference>
<dbReference type="InterPro" id="IPR021054">
    <property type="entry name" value="Cell_wall_mannoprotein_1"/>
</dbReference>
<dbReference type="AlphaFoldDB" id="A0AAN6JPM6"/>
<accession>A0AAN6JPM6</accession>
<evidence type="ECO:0000313" key="2">
    <source>
        <dbReference type="EMBL" id="KAK0546337.1"/>
    </source>
</evidence>
<feature type="chain" id="PRO_5043052773" description="Hydrophobic surface binding protein" evidence="1">
    <location>
        <begin position="23"/>
        <end position="171"/>
    </location>
</feature>
<reference evidence="2" key="1">
    <citation type="journal article" date="2023" name="PhytoFront">
        <title>Draft Genome Resources of Seven Strains of Tilletia horrida, Causal Agent of Kernel Smut of Rice.</title>
        <authorList>
            <person name="Khanal S."/>
            <person name="Antony Babu S."/>
            <person name="Zhou X.G."/>
        </authorList>
    </citation>
    <scope>NUCLEOTIDE SEQUENCE</scope>
    <source>
        <strain evidence="2">TX6</strain>
    </source>
</reference>
<gene>
    <name evidence="2" type="ORF">OC846_005310</name>
</gene>
<comment type="caution">
    <text evidence="2">The sequence shown here is derived from an EMBL/GenBank/DDBJ whole genome shotgun (WGS) entry which is preliminary data.</text>
</comment>
<evidence type="ECO:0008006" key="4">
    <source>
        <dbReference type="Google" id="ProtNLM"/>
    </source>
</evidence>
<proteinExistence type="predicted"/>
<dbReference type="Pfam" id="PF12296">
    <property type="entry name" value="HsbA"/>
    <property type="match status" value="1"/>
</dbReference>
<keyword evidence="3" id="KW-1185">Reference proteome</keyword>
<evidence type="ECO:0000256" key="1">
    <source>
        <dbReference type="SAM" id="SignalP"/>
    </source>
</evidence>
<dbReference type="Gene3D" id="1.20.1280.140">
    <property type="match status" value="1"/>
</dbReference>
<sequence>MRLAFISLLFLLIALSIGSVAANRVDKKINQVMASLYILANELRGPSNSIPEALAVNNAAQDVVANLRSATQHLSHMGNFSAGETESVLKGLNNALPTVQNASKRVIALKPKFTALMIYSIAKNDVVTLQRSTAIFTSEVVDHVPARYRARIETAATRLNDELGAAVQAYS</sequence>
<evidence type="ECO:0000313" key="3">
    <source>
        <dbReference type="Proteomes" id="UP001176517"/>
    </source>
</evidence>
<protein>
    <recommendedName>
        <fullName evidence="4">Hydrophobic surface binding protein</fullName>
    </recommendedName>
</protein>